<dbReference type="OrthoDB" id="2438501at2759"/>
<keyword evidence="4" id="KW-1185">Reference proteome</keyword>
<gene>
    <name evidence="3" type="ORF">DERYTH_LOCUS16520</name>
</gene>
<feature type="compositionally biased region" description="Basic residues" evidence="1">
    <location>
        <begin position="31"/>
        <end position="41"/>
    </location>
</feature>
<evidence type="ECO:0000256" key="2">
    <source>
        <dbReference type="SAM" id="SignalP"/>
    </source>
</evidence>
<reference evidence="3" key="1">
    <citation type="submission" date="2021-06" db="EMBL/GenBank/DDBJ databases">
        <authorList>
            <person name="Kallberg Y."/>
            <person name="Tangrot J."/>
            <person name="Rosling A."/>
        </authorList>
    </citation>
    <scope>NUCLEOTIDE SEQUENCE</scope>
    <source>
        <strain evidence="3">MA453B</strain>
    </source>
</reference>
<proteinExistence type="predicted"/>
<evidence type="ECO:0000313" key="4">
    <source>
        <dbReference type="Proteomes" id="UP000789405"/>
    </source>
</evidence>
<accession>A0A9N9IU87</accession>
<feature type="chain" id="PRO_5040133820" evidence="2">
    <location>
        <begin position="22"/>
        <end position="128"/>
    </location>
</feature>
<dbReference type="EMBL" id="CAJVPY010014512">
    <property type="protein sequence ID" value="CAG8747003.1"/>
    <property type="molecule type" value="Genomic_DNA"/>
</dbReference>
<dbReference type="Proteomes" id="UP000789405">
    <property type="component" value="Unassembled WGS sequence"/>
</dbReference>
<feature type="region of interest" description="Disordered" evidence="1">
    <location>
        <begin position="31"/>
        <end position="51"/>
    </location>
</feature>
<evidence type="ECO:0000313" key="3">
    <source>
        <dbReference type="EMBL" id="CAG8747003.1"/>
    </source>
</evidence>
<comment type="caution">
    <text evidence="3">The sequence shown here is derived from an EMBL/GenBank/DDBJ whole genome shotgun (WGS) entry which is preliminary data.</text>
</comment>
<sequence>MQMQFLVIFLIFLLFLNDVGAQVTRKGYISHRRVGKPRSRKNSSSVVVPRPKGPCYARTPVLAQPNTVIDKLVTWNRGRYRDILNQNGRVTNQYKGGIYVERIGSNSQVHYSPVYKLPEITPRSRNEF</sequence>
<protein>
    <submittedName>
        <fullName evidence="3">13208_t:CDS:1</fullName>
    </submittedName>
</protein>
<organism evidence="3 4">
    <name type="scientific">Dentiscutata erythropus</name>
    <dbReference type="NCBI Taxonomy" id="1348616"/>
    <lineage>
        <taxon>Eukaryota</taxon>
        <taxon>Fungi</taxon>
        <taxon>Fungi incertae sedis</taxon>
        <taxon>Mucoromycota</taxon>
        <taxon>Glomeromycotina</taxon>
        <taxon>Glomeromycetes</taxon>
        <taxon>Diversisporales</taxon>
        <taxon>Gigasporaceae</taxon>
        <taxon>Dentiscutata</taxon>
    </lineage>
</organism>
<dbReference type="AlphaFoldDB" id="A0A9N9IU87"/>
<keyword evidence="2" id="KW-0732">Signal</keyword>
<feature type="signal peptide" evidence="2">
    <location>
        <begin position="1"/>
        <end position="21"/>
    </location>
</feature>
<evidence type="ECO:0000256" key="1">
    <source>
        <dbReference type="SAM" id="MobiDB-lite"/>
    </source>
</evidence>
<name>A0A9N9IU87_9GLOM</name>